<keyword evidence="3" id="KW-1185">Reference proteome</keyword>
<reference evidence="2 3" key="2">
    <citation type="submission" date="2024-07" db="EMBL/GenBank/DDBJ databases">
        <authorList>
            <person name="Akdeniz Z."/>
        </authorList>
    </citation>
    <scope>NUCLEOTIDE SEQUENCE [LARGE SCALE GENOMIC DNA]</scope>
</reference>
<comment type="caution">
    <text evidence="1">The sequence shown here is derived from an EMBL/GenBank/DDBJ whole genome shotgun (WGS) entry which is preliminary data.</text>
</comment>
<dbReference type="EMBL" id="CATOUU010000008">
    <property type="protein sequence ID" value="CAI9912893.1"/>
    <property type="molecule type" value="Genomic_DNA"/>
</dbReference>
<dbReference type="EMBL" id="CAXDID020000393">
    <property type="protein sequence ID" value="CAL6086490.1"/>
    <property type="molecule type" value="Genomic_DNA"/>
</dbReference>
<evidence type="ECO:0000313" key="1">
    <source>
        <dbReference type="EMBL" id="CAI9912893.1"/>
    </source>
</evidence>
<dbReference type="Proteomes" id="UP001642409">
    <property type="component" value="Unassembled WGS sequence"/>
</dbReference>
<proteinExistence type="predicted"/>
<reference evidence="1" key="1">
    <citation type="submission" date="2023-06" db="EMBL/GenBank/DDBJ databases">
        <authorList>
            <person name="Kurt Z."/>
        </authorList>
    </citation>
    <scope>NUCLEOTIDE SEQUENCE</scope>
</reference>
<protein>
    <submittedName>
        <fullName evidence="2">Hypothetical_protein</fullName>
    </submittedName>
</protein>
<accession>A0AA86N4V0</accession>
<evidence type="ECO:0000313" key="2">
    <source>
        <dbReference type="EMBL" id="CAL6086490.1"/>
    </source>
</evidence>
<gene>
    <name evidence="1" type="ORF">HINF_LOCUS538</name>
    <name evidence="2" type="ORF">HINF_LOCUS63190</name>
</gene>
<organism evidence="1">
    <name type="scientific">Hexamita inflata</name>
    <dbReference type="NCBI Taxonomy" id="28002"/>
    <lineage>
        <taxon>Eukaryota</taxon>
        <taxon>Metamonada</taxon>
        <taxon>Diplomonadida</taxon>
        <taxon>Hexamitidae</taxon>
        <taxon>Hexamitinae</taxon>
        <taxon>Hexamita</taxon>
    </lineage>
</organism>
<name>A0AA86N4V0_9EUKA</name>
<evidence type="ECO:0000313" key="3">
    <source>
        <dbReference type="Proteomes" id="UP001642409"/>
    </source>
</evidence>
<sequence length="290" mass="32997">MTEVTSFHLVNNPARNTLNPPSEVQQSRVKSDIFSAPVAKGCRNSDLYKSNNISSIFTAAGQSMPAPRQIHPKSDPFGGEQEYQNTAVSRFYKPSDPFNSDGVPNYQKKGKVPTYQNFVDIQSERDLVYTHKGGAKPIQHEEPARGKRHFEEQLGIEQDFLTLKRGLRHIEPPSGKELFTQRQPKPYIKQDLFRSEEGIPRPTNERAPKNAMDFGAVEQQPKPGFYPKSNLSVKENILGDKQYPLHKCEGKTQIELREIQFSQHEAKTELDRINKLAETYKLKCSGTHMK</sequence>
<dbReference type="AlphaFoldDB" id="A0AA86N4V0"/>